<protein>
    <submittedName>
        <fullName evidence="2">Uncharacterized protein</fullName>
    </submittedName>
</protein>
<proteinExistence type="predicted"/>
<evidence type="ECO:0000313" key="2">
    <source>
        <dbReference type="WBParaSite" id="nRc.2.0.1.t36637-RA"/>
    </source>
</evidence>
<keyword evidence="1" id="KW-1185">Reference proteome</keyword>
<dbReference type="Proteomes" id="UP000887565">
    <property type="component" value="Unplaced"/>
</dbReference>
<name>A0A915KD48_ROMCU</name>
<evidence type="ECO:0000313" key="1">
    <source>
        <dbReference type="Proteomes" id="UP000887565"/>
    </source>
</evidence>
<dbReference type="AlphaFoldDB" id="A0A915KD48"/>
<accession>A0A915KD48</accession>
<organism evidence="1 2">
    <name type="scientific">Romanomermis culicivorax</name>
    <name type="common">Nematode worm</name>
    <dbReference type="NCBI Taxonomy" id="13658"/>
    <lineage>
        <taxon>Eukaryota</taxon>
        <taxon>Metazoa</taxon>
        <taxon>Ecdysozoa</taxon>
        <taxon>Nematoda</taxon>
        <taxon>Enoplea</taxon>
        <taxon>Dorylaimia</taxon>
        <taxon>Mermithida</taxon>
        <taxon>Mermithoidea</taxon>
        <taxon>Mermithidae</taxon>
        <taxon>Romanomermis</taxon>
    </lineage>
</organism>
<sequence length="97" mass="11388">LLRVYFHNEPGWYDFAYDPYHYTFQRVFRITIGTILKKIDTALGYRDDPEIVVNITNKFPYQPAMEVVKLSAHSFCAAIIEMIPFRPDEIKSHLTSC</sequence>
<reference evidence="2" key="1">
    <citation type="submission" date="2022-11" db="UniProtKB">
        <authorList>
            <consortium name="WormBaseParasite"/>
        </authorList>
    </citation>
    <scope>IDENTIFICATION</scope>
</reference>
<dbReference type="WBParaSite" id="nRc.2.0.1.t36637-RA">
    <property type="protein sequence ID" value="nRc.2.0.1.t36637-RA"/>
    <property type="gene ID" value="nRc.2.0.1.g36637"/>
</dbReference>